<dbReference type="Proteomes" id="UP000004915">
    <property type="component" value="Unassembled WGS sequence"/>
</dbReference>
<evidence type="ECO:0000313" key="5">
    <source>
        <dbReference type="EMBL" id="EHI11291.1"/>
    </source>
</evidence>
<dbReference type="SUPFAM" id="SSF53335">
    <property type="entry name" value="S-adenosyl-L-methionine-dependent methyltransferases"/>
    <property type="match status" value="1"/>
</dbReference>
<dbReference type="PATRIC" id="fig|1078020.3.peg.2035"/>
<dbReference type="EMBL" id="AGVE01000046">
    <property type="protein sequence ID" value="EHI11291.1"/>
    <property type="molecule type" value="Genomic_DNA"/>
</dbReference>
<dbReference type="PANTHER" id="PTHR43464:SF19">
    <property type="entry name" value="UBIQUINONE BIOSYNTHESIS O-METHYLTRANSFERASE, MITOCHONDRIAL"/>
    <property type="match status" value="1"/>
</dbReference>
<dbReference type="PANTHER" id="PTHR43464">
    <property type="entry name" value="METHYLTRANSFERASE"/>
    <property type="match status" value="1"/>
</dbReference>
<feature type="domain" description="Methyltransferase" evidence="4">
    <location>
        <begin position="45"/>
        <end position="138"/>
    </location>
</feature>
<proteinExistence type="predicted"/>
<sequence>MEWDDMYRRGVPPPWSIGAPQPELAALLDAGPAQCPVQGTVRGEVLDAGCGEAALSLELAARGHTVVGLDCSAAAVAAATATAAERGLTTATFAQADLTEFGGYDGRFSTIIDSGLLHALPVDRRQAYLRAIHRAAAPNARLFILTFAERPFGDGHGPDGFTAEELRDTVGVLWTVDEIRPAKLYVNDFTGDLLDGPPTAYERAADGKLMFPGFLVSAHKD</sequence>
<dbReference type="Gene3D" id="3.40.50.150">
    <property type="entry name" value="Vaccinia Virus protein VP39"/>
    <property type="match status" value="1"/>
</dbReference>
<keyword evidence="3" id="KW-0949">S-adenosyl-L-methionine</keyword>
<evidence type="ECO:0000256" key="1">
    <source>
        <dbReference type="ARBA" id="ARBA00022603"/>
    </source>
</evidence>
<dbReference type="AlphaFoldDB" id="G7CI81"/>
<evidence type="ECO:0000256" key="3">
    <source>
        <dbReference type="ARBA" id="ARBA00022691"/>
    </source>
</evidence>
<dbReference type="InterPro" id="IPR041698">
    <property type="entry name" value="Methyltransf_25"/>
</dbReference>
<reference evidence="5 6" key="1">
    <citation type="submission" date="2011-11" db="EMBL/GenBank/DDBJ databases">
        <authorList>
            <consortium name="Tuberculosis Structural Genomics Consortium"/>
            <person name="Ioerger T.R."/>
        </authorList>
    </citation>
    <scope>NUCLEOTIDE SEQUENCE [LARGE SCALE GENOMIC DNA]</scope>
    <source>
        <strain evidence="6">ATCC 19527 / DSM 44167 / CIP 105390 / JCM 6362 / NCTC 10409 / 316</strain>
    </source>
</reference>
<evidence type="ECO:0000256" key="2">
    <source>
        <dbReference type="ARBA" id="ARBA00022679"/>
    </source>
</evidence>
<keyword evidence="2 5" id="KW-0808">Transferase</keyword>
<evidence type="ECO:0000259" key="4">
    <source>
        <dbReference type="Pfam" id="PF13649"/>
    </source>
</evidence>
<dbReference type="eggNOG" id="COG0500">
    <property type="taxonomic scope" value="Bacteria"/>
</dbReference>
<dbReference type="Pfam" id="PF13649">
    <property type="entry name" value="Methyltransf_25"/>
    <property type="match status" value="1"/>
</dbReference>
<evidence type="ECO:0000313" key="6">
    <source>
        <dbReference type="Proteomes" id="UP000004915"/>
    </source>
</evidence>
<protein>
    <submittedName>
        <fullName evidence="5">Thiopurine S-methyltransferase (Tpmt) superfamily protein</fullName>
    </submittedName>
</protein>
<keyword evidence="6" id="KW-1185">Reference proteome</keyword>
<dbReference type="GO" id="GO:0032259">
    <property type="term" value="P:methylation"/>
    <property type="evidence" value="ECO:0007669"/>
    <property type="project" value="UniProtKB-KW"/>
</dbReference>
<organism evidence="5 6">
    <name type="scientific">Mycolicibacterium thermoresistibile (strain ATCC 19527 / DSM 44167 / CIP 105390 / JCM 6362 / NCTC 10409 / 316)</name>
    <name type="common">Mycobacterium thermoresistibile</name>
    <dbReference type="NCBI Taxonomy" id="1078020"/>
    <lineage>
        <taxon>Bacteria</taxon>
        <taxon>Bacillati</taxon>
        <taxon>Actinomycetota</taxon>
        <taxon>Actinomycetes</taxon>
        <taxon>Mycobacteriales</taxon>
        <taxon>Mycobacteriaceae</taxon>
        <taxon>Mycolicibacterium</taxon>
    </lineage>
</organism>
<dbReference type="InterPro" id="IPR029063">
    <property type="entry name" value="SAM-dependent_MTases_sf"/>
</dbReference>
<comment type="caution">
    <text evidence="5">The sequence shown here is derived from an EMBL/GenBank/DDBJ whole genome shotgun (WGS) entry which is preliminary data.</text>
</comment>
<name>G7CI81_MYCT3</name>
<accession>G7CI81</accession>
<dbReference type="CDD" id="cd02440">
    <property type="entry name" value="AdoMet_MTases"/>
    <property type="match status" value="1"/>
</dbReference>
<dbReference type="GO" id="GO:0008168">
    <property type="term" value="F:methyltransferase activity"/>
    <property type="evidence" value="ECO:0007669"/>
    <property type="project" value="UniProtKB-KW"/>
</dbReference>
<keyword evidence="1 5" id="KW-0489">Methyltransferase</keyword>
<gene>
    <name evidence="5" type="ORF">KEK_10368</name>
</gene>